<dbReference type="InterPro" id="IPR050204">
    <property type="entry name" value="AraC_XylS_family_regulators"/>
</dbReference>
<dbReference type="PROSITE" id="PS01124">
    <property type="entry name" value="HTH_ARAC_FAMILY_2"/>
    <property type="match status" value="1"/>
</dbReference>
<dbReference type="PANTHER" id="PTHR46796:SF6">
    <property type="entry name" value="ARAC SUBFAMILY"/>
    <property type="match status" value="1"/>
</dbReference>
<evidence type="ECO:0000256" key="4">
    <source>
        <dbReference type="SAM" id="MobiDB-lite"/>
    </source>
</evidence>
<feature type="domain" description="HTH araC/xylS-type" evidence="5">
    <location>
        <begin position="230"/>
        <end position="330"/>
    </location>
</feature>
<organism evidence="6 7">
    <name type="scientific">Methylobacterium oryzihabitans</name>
    <dbReference type="NCBI Taxonomy" id="2499852"/>
    <lineage>
        <taxon>Bacteria</taxon>
        <taxon>Pseudomonadati</taxon>
        <taxon>Pseudomonadota</taxon>
        <taxon>Alphaproteobacteria</taxon>
        <taxon>Hyphomicrobiales</taxon>
        <taxon>Methylobacteriaceae</taxon>
        <taxon>Methylobacterium</taxon>
    </lineage>
</organism>
<dbReference type="OrthoDB" id="7904253at2"/>
<keyword evidence="1" id="KW-0805">Transcription regulation</keyword>
<gene>
    <name evidence="6" type="ORF">EOE48_09710</name>
</gene>
<dbReference type="EMBL" id="SACP01000007">
    <property type="protein sequence ID" value="RVU19151.1"/>
    <property type="molecule type" value="Genomic_DNA"/>
</dbReference>
<reference evidence="6 7" key="1">
    <citation type="submission" date="2019-01" db="EMBL/GenBank/DDBJ databases">
        <authorList>
            <person name="Chen W.-M."/>
        </authorList>
    </citation>
    <scope>NUCLEOTIDE SEQUENCE [LARGE SCALE GENOMIC DNA]</scope>
    <source>
        <strain evidence="6 7">TER-1</strain>
    </source>
</reference>
<evidence type="ECO:0000313" key="6">
    <source>
        <dbReference type="EMBL" id="RVU19151.1"/>
    </source>
</evidence>
<dbReference type="Gene3D" id="1.10.10.60">
    <property type="entry name" value="Homeodomain-like"/>
    <property type="match status" value="1"/>
</dbReference>
<evidence type="ECO:0000313" key="7">
    <source>
        <dbReference type="Proteomes" id="UP000286997"/>
    </source>
</evidence>
<dbReference type="GO" id="GO:0043565">
    <property type="term" value="F:sequence-specific DNA binding"/>
    <property type="evidence" value="ECO:0007669"/>
    <property type="project" value="InterPro"/>
</dbReference>
<feature type="region of interest" description="Disordered" evidence="4">
    <location>
        <begin position="1"/>
        <end position="27"/>
    </location>
</feature>
<protein>
    <submittedName>
        <fullName evidence="6">AraC family transcriptional regulator</fullName>
    </submittedName>
</protein>
<dbReference type="Pfam" id="PF14525">
    <property type="entry name" value="AraC_binding_2"/>
    <property type="match status" value="1"/>
</dbReference>
<evidence type="ECO:0000256" key="2">
    <source>
        <dbReference type="ARBA" id="ARBA00023125"/>
    </source>
</evidence>
<dbReference type="PANTHER" id="PTHR46796">
    <property type="entry name" value="HTH-TYPE TRANSCRIPTIONAL ACTIVATOR RHAS-RELATED"/>
    <property type="match status" value="1"/>
</dbReference>
<dbReference type="RefSeq" id="WP_127728588.1">
    <property type="nucleotide sequence ID" value="NZ_SACP01000007.1"/>
</dbReference>
<evidence type="ECO:0000259" key="5">
    <source>
        <dbReference type="PROSITE" id="PS01124"/>
    </source>
</evidence>
<dbReference type="Pfam" id="PF12833">
    <property type="entry name" value="HTH_18"/>
    <property type="match status" value="1"/>
</dbReference>
<keyword evidence="3" id="KW-0804">Transcription</keyword>
<dbReference type="AlphaFoldDB" id="A0A3S2YTL0"/>
<dbReference type="InterPro" id="IPR018060">
    <property type="entry name" value="HTH_AraC"/>
</dbReference>
<keyword evidence="7" id="KW-1185">Reference proteome</keyword>
<comment type="caution">
    <text evidence="6">The sequence shown here is derived from an EMBL/GenBank/DDBJ whole genome shotgun (WGS) entry which is preliminary data.</text>
</comment>
<sequence length="352" mass="36598">MGSETEGAPGAPGPVRVRVDRDSHPDPVARAQAWREATSVSMDTAVEPGDLAAFAGSVGVHPVGPFLVTDLCLGPATLLRSQSVRAEWEHDHVIADCVVSGRLHGQIGGRAVDAGPGDCLMVDLKGGMHARVVDGTRILGLIMPRVVFEAATGEPGAVDGVVFAAASPAGAVLGGLLTSLAAQVDRLPDRAALALARAVVAVSAAFVVPRSAAPAGGDPDRPPVALPTLAQLRRFIDREAARPELGIESLCAQFGLSRTMLYRVFAPAGGVAAVIRQRRAALAVDLLTRLDASGLTVVEVARASGFGTERSLRNALRELYGATPRTIMRDGLVAERRNEVSAAEIGRLFDDL</sequence>
<evidence type="ECO:0000256" key="1">
    <source>
        <dbReference type="ARBA" id="ARBA00023015"/>
    </source>
</evidence>
<keyword evidence="2" id="KW-0238">DNA-binding</keyword>
<proteinExistence type="predicted"/>
<dbReference type="GO" id="GO:0003700">
    <property type="term" value="F:DNA-binding transcription factor activity"/>
    <property type="evidence" value="ECO:0007669"/>
    <property type="project" value="InterPro"/>
</dbReference>
<accession>A0A3S2YTL0</accession>
<name>A0A3S2YTL0_9HYPH</name>
<evidence type="ECO:0000256" key="3">
    <source>
        <dbReference type="ARBA" id="ARBA00023163"/>
    </source>
</evidence>
<dbReference type="SMART" id="SM00342">
    <property type="entry name" value="HTH_ARAC"/>
    <property type="match status" value="1"/>
</dbReference>
<dbReference type="Proteomes" id="UP000286997">
    <property type="component" value="Unassembled WGS sequence"/>
</dbReference>
<dbReference type="InterPro" id="IPR035418">
    <property type="entry name" value="AraC-bd_2"/>
</dbReference>
<feature type="compositionally biased region" description="Basic and acidic residues" evidence="4">
    <location>
        <begin position="17"/>
        <end position="27"/>
    </location>
</feature>